<reference evidence="1" key="1">
    <citation type="journal article" date="2015" name="Nature">
        <title>Complex archaea that bridge the gap between prokaryotes and eukaryotes.</title>
        <authorList>
            <person name="Spang A."/>
            <person name="Saw J.H."/>
            <person name="Jorgensen S.L."/>
            <person name="Zaremba-Niedzwiedzka K."/>
            <person name="Martijn J."/>
            <person name="Lind A.E."/>
            <person name="van Eijk R."/>
            <person name="Schleper C."/>
            <person name="Guy L."/>
            <person name="Ettema T.J."/>
        </authorList>
    </citation>
    <scope>NUCLEOTIDE SEQUENCE</scope>
</reference>
<feature type="non-terminal residue" evidence="1">
    <location>
        <position position="1"/>
    </location>
</feature>
<dbReference type="AlphaFoldDB" id="A0A0F9G9J7"/>
<accession>A0A0F9G9J7</accession>
<sequence length="269" mass="30264">DWCKEAAKRWGDEDLRDGPLALGVDVADSPTGDQSAIARWQGACCTEVVPFHAADASEVGRIVYREINDSDNPVNPRHVGIDAVGVGASTVNELKRLGVRVRILSGATRPVPQIDTEVLWSKTDKSDDGTPRPTGPRIVEAERYANQRSQVLWRLREDLRLNRIALPDDKKLFEELTAIEYEEPGGKITIAPKKLIKIALGRSPDRADAVAYGNWVRPRRPLRQAKKEEPKANRNVDRGLEKLLARSQKRIAAEQRRMKRFLKGLERKR</sequence>
<proteinExistence type="predicted"/>
<comment type="caution">
    <text evidence="1">The sequence shown here is derived from an EMBL/GenBank/DDBJ whole genome shotgun (WGS) entry which is preliminary data.</text>
</comment>
<organism evidence="1">
    <name type="scientific">marine sediment metagenome</name>
    <dbReference type="NCBI Taxonomy" id="412755"/>
    <lineage>
        <taxon>unclassified sequences</taxon>
        <taxon>metagenomes</taxon>
        <taxon>ecological metagenomes</taxon>
    </lineage>
</organism>
<gene>
    <name evidence="1" type="ORF">LCGC14_1853520</name>
</gene>
<evidence type="ECO:0008006" key="2">
    <source>
        <dbReference type="Google" id="ProtNLM"/>
    </source>
</evidence>
<evidence type="ECO:0000313" key="1">
    <source>
        <dbReference type="EMBL" id="KKL95539.1"/>
    </source>
</evidence>
<dbReference type="Gene3D" id="3.30.420.240">
    <property type="match status" value="1"/>
</dbReference>
<name>A0A0F9G9J7_9ZZZZ</name>
<dbReference type="EMBL" id="LAZR01018650">
    <property type="protein sequence ID" value="KKL95539.1"/>
    <property type="molecule type" value="Genomic_DNA"/>
</dbReference>
<protein>
    <recommendedName>
        <fullName evidence="2">Terminase large subunit gp17-like C-terminal domain-containing protein</fullName>
    </recommendedName>
</protein>